<reference evidence="1" key="1">
    <citation type="submission" date="2018-02" db="EMBL/GenBank/DDBJ databases">
        <title>Rhizophora mucronata_Transcriptome.</title>
        <authorList>
            <person name="Meera S.P."/>
            <person name="Sreeshan A."/>
            <person name="Augustine A."/>
        </authorList>
    </citation>
    <scope>NUCLEOTIDE SEQUENCE</scope>
    <source>
        <tissue evidence="1">Leaf</tissue>
    </source>
</reference>
<proteinExistence type="predicted"/>
<sequence length="106" mass="12333">MFDVFQLIFMLDSMLESARTSTACFLDQSLCPPLRKNGHGMYLRNWILFLCRQHARFLWVIMILVPSGHLVVRSHKCHGFPFFSLTNPFWTNPRLLAHSSQLPLAL</sequence>
<dbReference type="AlphaFoldDB" id="A0A2P2KZF2"/>
<name>A0A2P2KZF2_RHIMU</name>
<organism evidence="1">
    <name type="scientific">Rhizophora mucronata</name>
    <name type="common">Asiatic mangrove</name>
    <dbReference type="NCBI Taxonomy" id="61149"/>
    <lineage>
        <taxon>Eukaryota</taxon>
        <taxon>Viridiplantae</taxon>
        <taxon>Streptophyta</taxon>
        <taxon>Embryophyta</taxon>
        <taxon>Tracheophyta</taxon>
        <taxon>Spermatophyta</taxon>
        <taxon>Magnoliopsida</taxon>
        <taxon>eudicotyledons</taxon>
        <taxon>Gunneridae</taxon>
        <taxon>Pentapetalae</taxon>
        <taxon>rosids</taxon>
        <taxon>fabids</taxon>
        <taxon>Malpighiales</taxon>
        <taxon>Rhizophoraceae</taxon>
        <taxon>Rhizophora</taxon>
    </lineage>
</organism>
<evidence type="ECO:0000313" key="1">
    <source>
        <dbReference type="EMBL" id="MBX11100.1"/>
    </source>
</evidence>
<accession>A0A2P2KZF2</accession>
<protein>
    <submittedName>
        <fullName evidence="1">Uncharacterized protein MANES_07G024000</fullName>
    </submittedName>
</protein>
<dbReference type="EMBL" id="GGEC01030616">
    <property type="protein sequence ID" value="MBX11100.1"/>
    <property type="molecule type" value="Transcribed_RNA"/>
</dbReference>